<dbReference type="Pfam" id="PF01131">
    <property type="entry name" value="Topoisom_bac"/>
    <property type="match status" value="1"/>
</dbReference>
<dbReference type="PROSITE" id="PS00396">
    <property type="entry name" value="TOPO_IA_1"/>
    <property type="match status" value="1"/>
</dbReference>
<evidence type="ECO:0000256" key="2">
    <source>
        <dbReference type="ARBA" id="ARBA00009446"/>
    </source>
</evidence>
<evidence type="ECO:0000256" key="5">
    <source>
        <dbReference type="ARBA" id="ARBA00022842"/>
    </source>
</evidence>
<dbReference type="Gene3D" id="1.10.460.10">
    <property type="entry name" value="Topoisomerase I, domain 2"/>
    <property type="match status" value="1"/>
</dbReference>
<dbReference type="NCBIfam" id="TIGR01056">
    <property type="entry name" value="topB"/>
    <property type="match status" value="1"/>
</dbReference>
<dbReference type="CDD" id="cd03362">
    <property type="entry name" value="TOPRIM_TopoIA_TopoIII"/>
    <property type="match status" value="1"/>
</dbReference>
<dbReference type="SMART" id="SM00437">
    <property type="entry name" value="TOP1Ac"/>
    <property type="match status" value="1"/>
</dbReference>
<dbReference type="Gene3D" id="3.40.50.140">
    <property type="match status" value="1"/>
</dbReference>
<dbReference type="InterPro" id="IPR013497">
    <property type="entry name" value="Topo_IA_cen"/>
</dbReference>
<feature type="domain" description="Toprim" evidence="14">
    <location>
        <begin position="1"/>
        <end position="134"/>
    </location>
</feature>
<evidence type="ECO:0000256" key="7">
    <source>
        <dbReference type="ARBA" id="ARBA00023125"/>
    </source>
</evidence>
<dbReference type="InterPro" id="IPR013826">
    <property type="entry name" value="Topo_IA_cen_sub3"/>
</dbReference>
<dbReference type="Pfam" id="PF01751">
    <property type="entry name" value="Toprim"/>
    <property type="match status" value="1"/>
</dbReference>
<keyword evidence="5" id="KW-0460">Magnesium</keyword>
<keyword evidence="6" id="KW-0799">Topoisomerase</keyword>
<dbReference type="Gene3D" id="2.70.20.10">
    <property type="entry name" value="Topoisomerase I, domain 3"/>
    <property type="match status" value="1"/>
</dbReference>
<dbReference type="PRINTS" id="PR00417">
    <property type="entry name" value="PRTPISMRASEI"/>
</dbReference>
<dbReference type="EMBL" id="JBHSAF010000012">
    <property type="protein sequence ID" value="MFC3913718.1"/>
    <property type="molecule type" value="Genomic_DNA"/>
</dbReference>
<dbReference type="InterPro" id="IPR023405">
    <property type="entry name" value="Topo_IA_core_domain"/>
</dbReference>
<organism evidence="16 17">
    <name type="scientific">Pseudaeromonas sharmana</name>
    <dbReference type="NCBI Taxonomy" id="328412"/>
    <lineage>
        <taxon>Bacteria</taxon>
        <taxon>Pseudomonadati</taxon>
        <taxon>Pseudomonadota</taxon>
        <taxon>Gammaproteobacteria</taxon>
        <taxon>Aeromonadales</taxon>
        <taxon>Aeromonadaceae</taxon>
        <taxon>Pseudaeromonas</taxon>
    </lineage>
</organism>
<feature type="region of interest" description="Disordered" evidence="13">
    <location>
        <begin position="625"/>
        <end position="668"/>
    </location>
</feature>
<evidence type="ECO:0000256" key="9">
    <source>
        <dbReference type="ARBA" id="ARBA00030003"/>
    </source>
</evidence>
<keyword evidence="8 16" id="KW-0413">Isomerase</keyword>
<dbReference type="RefSeq" id="WP_377152119.1">
    <property type="nucleotide sequence ID" value="NZ_JBHSAF010000012.1"/>
</dbReference>
<dbReference type="InterPro" id="IPR000380">
    <property type="entry name" value="Topo_IA"/>
</dbReference>
<dbReference type="SMART" id="SM00493">
    <property type="entry name" value="TOPRIM"/>
    <property type="match status" value="1"/>
</dbReference>
<dbReference type="SUPFAM" id="SSF56712">
    <property type="entry name" value="Prokaryotic type I DNA topoisomerase"/>
    <property type="match status" value="1"/>
</dbReference>
<dbReference type="PANTHER" id="PTHR11390">
    <property type="entry name" value="PROKARYOTIC DNA TOPOISOMERASE"/>
    <property type="match status" value="1"/>
</dbReference>
<accession>A0ABV8CNP8</accession>
<sequence>MRLYIAEKPSLGRAIADALPGPQQSGEGFIHLGNGDVVSWCIGHLFEQASPECYDPQFKRWQWQTLPIIPQRWQLKPRPSSQRQLAVLRKLMREADELVHAGDPDREGQLLVDEVIEALWPAGRRPPPVWRCLISDLNPPAVRRALTQLRANQEFSALSQSALARSRADWLYGINMTRAYTLLARQTGSERLLSVGRVQTPVLGLVVRRDHAIANFISRDYYEVEAEITVDAIAFKAKWSPSDACSPWQDEEGRILSRALADNVVSRITGQPAEVVAAQQKLGNQLPPLPYNLSSLQIDASKQLNLSAQQTLDICQQLYERHKLITYPRSDCRHLPQGQFDDRHELLATLSRLLPDLAPAVAMANHELKSAAWNDHKVTAHHAIIPTVNAKRVLSLSAEAIALYRMIARQYLMQFYPPQRYRDTELKLQIAGGLFIARGREILDSGWRVLYPARTPISTDAIASLPLLAKGTRLFCQQGHRLDKQTEPPKPFTEASLLAAMTGIARYVTDPDLKTILRDTDGLGTEATRAGILELLIARRFLQREGKVLRSSETGRALIAALPQEVTLPDMTAYWERSLALIEHRERVYSDFMVPLEQQLTELIREARLGREQLAGLLANVEREPVHNSRRRTTRKGHVAGRKRAASAGNTRSRQRMRRPVQEQSVIG</sequence>
<dbReference type="SMART" id="SM00436">
    <property type="entry name" value="TOP1Bc"/>
    <property type="match status" value="1"/>
</dbReference>
<dbReference type="PROSITE" id="PS50880">
    <property type="entry name" value="TOPRIM"/>
    <property type="match status" value="1"/>
</dbReference>
<comment type="caution">
    <text evidence="16">The sequence shown here is derived from an EMBL/GenBank/DDBJ whole genome shotgun (WGS) entry which is preliminary data.</text>
</comment>
<dbReference type="InterPro" id="IPR034144">
    <property type="entry name" value="TOPRIM_TopoIII"/>
</dbReference>
<dbReference type="InterPro" id="IPR003602">
    <property type="entry name" value="Topo_IA_DNA-bd_dom"/>
</dbReference>
<dbReference type="InterPro" id="IPR005738">
    <property type="entry name" value="TopoIII"/>
</dbReference>
<gene>
    <name evidence="16" type="ORF">ACFOSS_09600</name>
</gene>
<dbReference type="InterPro" id="IPR023406">
    <property type="entry name" value="Topo_IA_AS"/>
</dbReference>
<dbReference type="PROSITE" id="PS52039">
    <property type="entry name" value="TOPO_IA_2"/>
    <property type="match status" value="1"/>
</dbReference>
<dbReference type="PANTHER" id="PTHR11390:SF21">
    <property type="entry name" value="DNA TOPOISOMERASE 3-ALPHA"/>
    <property type="match status" value="1"/>
</dbReference>
<proteinExistence type="inferred from homology"/>
<comment type="catalytic activity">
    <reaction evidence="1">
        <text>ATP-independent breakage of single-stranded DNA, followed by passage and rejoining.</text>
        <dbReference type="EC" id="5.6.2.1"/>
    </reaction>
</comment>
<dbReference type="InterPro" id="IPR013825">
    <property type="entry name" value="Topo_IA_cen_sub2"/>
</dbReference>
<dbReference type="Proteomes" id="UP001595692">
    <property type="component" value="Unassembled WGS sequence"/>
</dbReference>
<evidence type="ECO:0000256" key="13">
    <source>
        <dbReference type="SAM" id="MobiDB-lite"/>
    </source>
</evidence>
<evidence type="ECO:0000256" key="1">
    <source>
        <dbReference type="ARBA" id="ARBA00000213"/>
    </source>
</evidence>
<reference evidence="17" key="1">
    <citation type="journal article" date="2019" name="Int. J. Syst. Evol. Microbiol.">
        <title>The Global Catalogue of Microorganisms (GCM) 10K type strain sequencing project: providing services to taxonomists for standard genome sequencing and annotation.</title>
        <authorList>
            <consortium name="The Broad Institute Genomics Platform"/>
            <consortium name="The Broad Institute Genome Sequencing Center for Infectious Disease"/>
            <person name="Wu L."/>
            <person name="Ma J."/>
        </authorList>
    </citation>
    <scope>NUCLEOTIDE SEQUENCE [LARGE SCALE GENOMIC DNA]</scope>
    <source>
        <strain evidence="17">CCUG 54939</strain>
    </source>
</reference>
<evidence type="ECO:0000313" key="16">
    <source>
        <dbReference type="EMBL" id="MFC3913718.1"/>
    </source>
</evidence>
<evidence type="ECO:0000256" key="10">
    <source>
        <dbReference type="ARBA" id="ARBA00031985"/>
    </source>
</evidence>
<dbReference type="InterPro" id="IPR013824">
    <property type="entry name" value="Topo_IA_cen_sub1"/>
</dbReference>
<dbReference type="NCBIfam" id="NF005829">
    <property type="entry name" value="PRK07726.1"/>
    <property type="match status" value="1"/>
</dbReference>
<name>A0ABV8CNP8_9GAMM</name>
<dbReference type="Gene3D" id="1.10.290.10">
    <property type="entry name" value="Topoisomerase I, domain 4"/>
    <property type="match status" value="1"/>
</dbReference>
<dbReference type="CDD" id="cd00186">
    <property type="entry name" value="TOP1Ac"/>
    <property type="match status" value="1"/>
</dbReference>
<evidence type="ECO:0000259" key="14">
    <source>
        <dbReference type="PROSITE" id="PS50880"/>
    </source>
</evidence>
<dbReference type="GO" id="GO:0003917">
    <property type="term" value="F:DNA topoisomerase type I (single strand cut, ATP-independent) activity"/>
    <property type="evidence" value="ECO:0007669"/>
    <property type="project" value="UniProtKB-EC"/>
</dbReference>
<feature type="compositionally biased region" description="Basic residues" evidence="13">
    <location>
        <begin position="628"/>
        <end position="645"/>
    </location>
</feature>
<dbReference type="InterPro" id="IPR003601">
    <property type="entry name" value="Topo_IA_2"/>
</dbReference>
<feature type="domain" description="Topo IA-type catalytic" evidence="15">
    <location>
        <begin position="155"/>
        <end position="604"/>
    </location>
</feature>
<protein>
    <recommendedName>
        <fullName evidence="3">DNA topoisomerase</fullName>
        <ecNumber evidence="3">5.6.2.1</ecNumber>
    </recommendedName>
    <alternativeName>
        <fullName evidence="12">Omega-protein</fullName>
    </alternativeName>
    <alternativeName>
        <fullName evidence="11">Relaxing enzyme</fullName>
    </alternativeName>
    <alternativeName>
        <fullName evidence="9">Swivelase</fullName>
    </alternativeName>
    <alternativeName>
        <fullName evidence="10">Untwisting enzyme</fullName>
    </alternativeName>
</protein>
<evidence type="ECO:0000256" key="12">
    <source>
        <dbReference type="ARBA" id="ARBA00032877"/>
    </source>
</evidence>
<evidence type="ECO:0000256" key="6">
    <source>
        <dbReference type="ARBA" id="ARBA00023029"/>
    </source>
</evidence>
<dbReference type="EC" id="5.6.2.1" evidence="3"/>
<keyword evidence="4" id="KW-0479">Metal-binding</keyword>
<evidence type="ECO:0000259" key="15">
    <source>
        <dbReference type="PROSITE" id="PS52039"/>
    </source>
</evidence>
<evidence type="ECO:0000256" key="8">
    <source>
        <dbReference type="ARBA" id="ARBA00023235"/>
    </source>
</evidence>
<keyword evidence="17" id="KW-1185">Reference proteome</keyword>
<keyword evidence="7" id="KW-0238">DNA-binding</keyword>
<evidence type="ECO:0000256" key="11">
    <source>
        <dbReference type="ARBA" id="ARBA00032235"/>
    </source>
</evidence>
<evidence type="ECO:0000256" key="3">
    <source>
        <dbReference type="ARBA" id="ARBA00012891"/>
    </source>
</evidence>
<evidence type="ECO:0000256" key="4">
    <source>
        <dbReference type="ARBA" id="ARBA00022723"/>
    </source>
</evidence>
<dbReference type="InterPro" id="IPR006171">
    <property type="entry name" value="TOPRIM_dom"/>
</dbReference>
<comment type="similarity">
    <text evidence="2">Belongs to the type IA topoisomerase family.</text>
</comment>
<evidence type="ECO:0000313" key="17">
    <source>
        <dbReference type="Proteomes" id="UP001595692"/>
    </source>
</evidence>